<evidence type="ECO:0000259" key="6">
    <source>
        <dbReference type="Pfam" id="PF07970"/>
    </source>
</evidence>
<dbReference type="GO" id="GO:0006890">
    <property type="term" value="P:retrograde vesicle-mediated transport, Golgi to endoplasmic reticulum"/>
    <property type="evidence" value="ECO:0007669"/>
    <property type="project" value="EnsemblFungi"/>
</dbReference>
<dbReference type="InterPro" id="IPR039542">
    <property type="entry name" value="Erv_N"/>
</dbReference>
<dbReference type="Pfam" id="PF07970">
    <property type="entry name" value="COPIIcoated_ERV"/>
    <property type="match status" value="1"/>
</dbReference>
<keyword evidence="5" id="KW-0813">Transport</keyword>
<dbReference type="GeneID" id="11495279"/>
<dbReference type="GO" id="GO:0000139">
    <property type="term" value="C:Golgi membrane"/>
    <property type="evidence" value="ECO:0007669"/>
    <property type="project" value="UniProtKB-SubCell"/>
</dbReference>
<feature type="transmembrane region" description="Helical" evidence="5">
    <location>
        <begin position="304"/>
        <end position="334"/>
    </location>
</feature>
<evidence type="ECO:0000313" key="9">
    <source>
        <dbReference type="Proteomes" id="UP000000689"/>
    </source>
</evidence>
<dbReference type="Proteomes" id="UP000000689">
    <property type="component" value="Chromosome 4"/>
</dbReference>
<dbReference type="GO" id="GO:0005789">
    <property type="term" value="C:endoplasmic reticulum membrane"/>
    <property type="evidence" value="ECO:0007669"/>
    <property type="project" value="UniProtKB-SubCell"/>
</dbReference>
<dbReference type="PANTHER" id="PTHR10984:SF81">
    <property type="entry name" value="ER-DERIVED VESICLES PROTEIN ERV41"/>
    <property type="match status" value="1"/>
</dbReference>
<dbReference type="GO" id="GO:0006888">
    <property type="term" value="P:endoplasmic reticulum to Golgi vesicle-mediated transport"/>
    <property type="evidence" value="ECO:0007669"/>
    <property type="project" value="UniProtKB-UniRule"/>
</dbReference>
<proteinExistence type="inferred from homology"/>
<dbReference type="KEGG" id="ndi:NDAI_0D03080"/>
<organism evidence="8 9">
    <name type="scientific">Naumovozyma dairenensis (strain ATCC 10597 / BCRC 20456 / CBS 421 / NBRC 0211 / NRRL Y-12639)</name>
    <name type="common">Saccharomyces dairenensis</name>
    <dbReference type="NCBI Taxonomy" id="1071378"/>
    <lineage>
        <taxon>Eukaryota</taxon>
        <taxon>Fungi</taxon>
        <taxon>Dikarya</taxon>
        <taxon>Ascomycota</taxon>
        <taxon>Saccharomycotina</taxon>
        <taxon>Saccharomycetes</taxon>
        <taxon>Saccharomycetales</taxon>
        <taxon>Saccharomycetaceae</taxon>
        <taxon>Naumovozyma</taxon>
    </lineage>
</organism>
<comment type="function">
    <text evidence="5">Plays a role in transport between endoplasmic reticulum and Golgi.</text>
</comment>
<dbReference type="STRING" id="1071378.G0WA11"/>
<evidence type="ECO:0000256" key="1">
    <source>
        <dbReference type="ARBA" id="ARBA00004370"/>
    </source>
</evidence>
<keyword evidence="9" id="KW-1185">Reference proteome</keyword>
<sequence length="353" mass="40551">MAASLKVFDAFPKIEDQNKKKSTKGGITSILTYVLIIFIAWSEFGSYFGGFVDQQYIVDGMLRETVPINLDLYVNVPCEWVHVNVRDQTLDRKFASQELKFEEMPFFIPFDVRLNDNPEIVTPELDEILGEAIPAEFREKLDTRMFFDENNPDKSHLPDFNGCHIFGSVNVNQVAGELQVTAKGHGYADYHRAPLEKVNFAHVINEFSFGEFFPYIDNPLDNSAKFNMDDPLTAYVYDTSVIPMIYRKMGAEVDTFQYSVAEHQYKSKESSSSNSFRVPGIFFQYNFENLSIVVSDRRLGFIQFIVRLVAILSFAVYIASWLFILADMFIVIIMGPKWSLRYQPSEQSHGLLE</sequence>
<dbReference type="GO" id="GO:0030134">
    <property type="term" value="C:COPII-coated ER to Golgi transport vesicle"/>
    <property type="evidence" value="ECO:0007669"/>
    <property type="project" value="EnsemblFungi"/>
</dbReference>
<protein>
    <recommendedName>
        <fullName evidence="5">Endoplasmic reticulum-Golgi intermediate compartment protein</fullName>
    </recommendedName>
</protein>
<keyword evidence="4 5" id="KW-0472">Membrane</keyword>
<reference evidence="8 9" key="1">
    <citation type="journal article" date="2011" name="Proc. Natl. Acad. Sci. U.S.A.">
        <title>Evolutionary erosion of yeast sex chromosomes by mating-type switching accidents.</title>
        <authorList>
            <person name="Gordon J.L."/>
            <person name="Armisen D."/>
            <person name="Proux-Wera E."/>
            <person name="Oheigeartaigh S.S."/>
            <person name="Byrne K.P."/>
            <person name="Wolfe K.H."/>
        </authorList>
    </citation>
    <scope>NUCLEOTIDE SEQUENCE [LARGE SCALE GENOMIC DNA]</scope>
    <source>
        <strain evidence="9">ATCC 10597 / BCRC 20456 / CBS 421 / NBRC 0211 / NRRL Y-12639</strain>
    </source>
</reference>
<comment type="subcellular location">
    <subcellularLocation>
        <location evidence="5">Endoplasmic reticulum membrane</location>
        <topology evidence="5">Multi-pass membrane protein</topology>
    </subcellularLocation>
    <subcellularLocation>
        <location evidence="5">Endoplasmic reticulum-Golgi intermediate compartment membrane</location>
        <topology evidence="5">Multi-pass membrane protein</topology>
    </subcellularLocation>
    <subcellularLocation>
        <location evidence="5">Golgi apparatus membrane</location>
        <topology evidence="5">Multi-pass membrane protein</topology>
    </subcellularLocation>
    <subcellularLocation>
        <location evidence="1">Membrane</location>
    </subcellularLocation>
</comment>
<dbReference type="OMA" id="MTNHYLR"/>
<evidence type="ECO:0000259" key="7">
    <source>
        <dbReference type="Pfam" id="PF13850"/>
    </source>
</evidence>
<dbReference type="RefSeq" id="XP_003669865.1">
    <property type="nucleotide sequence ID" value="XM_003669817.1"/>
</dbReference>
<accession>G0WA11</accession>
<comment type="similarity">
    <text evidence="5">Belongs to the ERGIC family.</text>
</comment>
<dbReference type="OrthoDB" id="5541786at2759"/>
<keyword evidence="5" id="KW-0333">Golgi apparatus</keyword>
<keyword evidence="5" id="KW-0256">Endoplasmic reticulum</keyword>
<dbReference type="PANTHER" id="PTHR10984">
    <property type="entry name" value="ENDOPLASMIC RETICULUM-GOLGI INTERMEDIATE COMPARTMENT PROTEIN"/>
    <property type="match status" value="1"/>
</dbReference>
<dbReference type="GO" id="GO:0061852">
    <property type="term" value="C:retrograde transporter complex, Golgi to ER"/>
    <property type="evidence" value="ECO:0007669"/>
    <property type="project" value="EnsemblFungi"/>
</dbReference>
<dbReference type="eggNOG" id="KOG2667">
    <property type="taxonomic scope" value="Eukaryota"/>
</dbReference>
<evidence type="ECO:0000256" key="2">
    <source>
        <dbReference type="ARBA" id="ARBA00022692"/>
    </source>
</evidence>
<evidence type="ECO:0000256" key="5">
    <source>
        <dbReference type="RuleBase" id="RU369013"/>
    </source>
</evidence>
<dbReference type="EMBL" id="HE580270">
    <property type="protein sequence ID" value="CCD24622.1"/>
    <property type="molecule type" value="Genomic_DNA"/>
</dbReference>
<dbReference type="InterPro" id="IPR045888">
    <property type="entry name" value="Erv"/>
</dbReference>
<dbReference type="HOGENOM" id="CLU_034705_2_1_1"/>
<dbReference type="AlphaFoldDB" id="G0WA11"/>
<feature type="domain" description="Endoplasmic reticulum vesicle transporter C-terminal" evidence="6">
    <location>
        <begin position="161"/>
        <end position="321"/>
    </location>
</feature>
<feature type="domain" description="Endoplasmic reticulum vesicle transporter N-terminal" evidence="7">
    <location>
        <begin position="5"/>
        <end position="93"/>
    </location>
</feature>
<gene>
    <name evidence="8" type="primary">NDAI0D03080</name>
    <name evidence="8" type="ordered locus">NDAI_0D03080</name>
</gene>
<dbReference type="InterPro" id="IPR012936">
    <property type="entry name" value="Erv_C"/>
</dbReference>
<dbReference type="Pfam" id="PF13850">
    <property type="entry name" value="ERGIC_N"/>
    <property type="match status" value="1"/>
</dbReference>
<keyword evidence="2 5" id="KW-0812">Transmembrane</keyword>
<keyword evidence="5" id="KW-0931">ER-Golgi transport</keyword>
<dbReference type="GO" id="GO:0033116">
    <property type="term" value="C:endoplasmic reticulum-Golgi intermediate compartment membrane"/>
    <property type="evidence" value="ECO:0007669"/>
    <property type="project" value="UniProtKB-SubCell"/>
</dbReference>
<evidence type="ECO:0000256" key="4">
    <source>
        <dbReference type="ARBA" id="ARBA00023136"/>
    </source>
</evidence>
<keyword evidence="3 5" id="KW-1133">Transmembrane helix</keyword>
<evidence type="ECO:0000256" key="3">
    <source>
        <dbReference type="ARBA" id="ARBA00022989"/>
    </source>
</evidence>
<dbReference type="GO" id="GO:0042802">
    <property type="term" value="F:identical protein binding"/>
    <property type="evidence" value="ECO:0007669"/>
    <property type="project" value="EnsemblFungi"/>
</dbReference>
<name>G0WA11_NAUDC</name>
<feature type="transmembrane region" description="Helical" evidence="5">
    <location>
        <begin position="30"/>
        <end position="52"/>
    </location>
</feature>
<evidence type="ECO:0000313" key="8">
    <source>
        <dbReference type="EMBL" id="CCD24622.1"/>
    </source>
</evidence>